<dbReference type="AlphaFoldDB" id="A0A917JQ02"/>
<organism evidence="16 17">
    <name type="scientific">Shewanella gelidii</name>
    <dbReference type="NCBI Taxonomy" id="1642821"/>
    <lineage>
        <taxon>Bacteria</taxon>
        <taxon>Pseudomonadati</taxon>
        <taxon>Pseudomonadota</taxon>
        <taxon>Gammaproteobacteria</taxon>
        <taxon>Alteromonadales</taxon>
        <taxon>Shewanellaceae</taxon>
        <taxon>Shewanella</taxon>
    </lineage>
</organism>
<dbReference type="SUPFAM" id="SSF56112">
    <property type="entry name" value="Protein kinase-like (PK-like)"/>
    <property type="match status" value="1"/>
</dbReference>
<reference evidence="16" key="1">
    <citation type="journal article" date="2014" name="Int. J. Syst. Evol. Microbiol.">
        <title>Complete genome sequence of Corynebacterium casei LMG S-19264T (=DSM 44701T), isolated from a smear-ripened cheese.</title>
        <authorList>
            <consortium name="US DOE Joint Genome Institute (JGI-PGF)"/>
            <person name="Walter F."/>
            <person name="Albersmeier A."/>
            <person name="Kalinowski J."/>
            <person name="Ruckert C."/>
        </authorList>
    </citation>
    <scope>NUCLEOTIDE SEQUENCE</scope>
    <source>
        <strain evidence="16">JCM 30804</strain>
    </source>
</reference>
<dbReference type="EC" id="2.7.1.166" evidence="4 15"/>
<dbReference type="HAMAP" id="MF_00521">
    <property type="entry name" value="KDO_kinase"/>
    <property type="match status" value="1"/>
</dbReference>
<evidence type="ECO:0000256" key="7">
    <source>
        <dbReference type="ARBA" id="ARBA00022679"/>
    </source>
</evidence>
<comment type="catalytic activity">
    <reaction evidence="14 15">
        <text>an alpha-Kdo-(2-&gt;6)-lipid IVA + ATP = a 4-O-phospho-alpha-Kdo-(2-&gt;6)-lipid IVA + ADP + H(+)</text>
        <dbReference type="Rhea" id="RHEA:74271"/>
        <dbReference type="ChEBI" id="CHEBI:15378"/>
        <dbReference type="ChEBI" id="CHEBI:30616"/>
        <dbReference type="ChEBI" id="CHEBI:176428"/>
        <dbReference type="ChEBI" id="CHEBI:193140"/>
        <dbReference type="ChEBI" id="CHEBI:456216"/>
        <dbReference type="EC" id="2.7.1.166"/>
    </reaction>
</comment>
<comment type="pathway">
    <text evidence="2 15">Bacterial outer membrane biogenesis; LPS core biosynthesis.</text>
</comment>
<evidence type="ECO:0000256" key="2">
    <source>
        <dbReference type="ARBA" id="ARBA00004713"/>
    </source>
</evidence>
<dbReference type="GO" id="GO:0016301">
    <property type="term" value="F:kinase activity"/>
    <property type="evidence" value="ECO:0007669"/>
    <property type="project" value="UniProtKB-KW"/>
</dbReference>
<name>A0A917JQ02_9GAMM</name>
<keyword evidence="17" id="KW-1185">Reference proteome</keyword>
<keyword evidence="5 15" id="KW-1003">Cell membrane</keyword>
<evidence type="ECO:0000256" key="8">
    <source>
        <dbReference type="ARBA" id="ARBA00022741"/>
    </source>
</evidence>
<dbReference type="Pfam" id="PF06293">
    <property type="entry name" value="Kdo"/>
    <property type="match status" value="1"/>
</dbReference>
<keyword evidence="12 15" id="KW-0472">Membrane</keyword>
<evidence type="ECO:0000256" key="5">
    <source>
        <dbReference type="ARBA" id="ARBA00022475"/>
    </source>
</evidence>
<dbReference type="InterPro" id="IPR022826">
    <property type="entry name" value="KDO_kinase"/>
</dbReference>
<evidence type="ECO:0000313" key="17">
    <source>
        <dbReference type="Proteomes" id="UP000613743"/>
    </source>
</evidence>
<reference evidence="16" key="2">
    <citation type="submission" date="2020-09" db="EMBL/GenBank/DDBJ databases">
        <authorList>
            <person name="Sun Q."/>
            <person name="Ohkuma M."/>
        </authorList>
    </citation>
    <scope>NUCLEOTIDE SEQUENCE</scope>
    <source>
        <strain evidence="16">JCM 30804</strain>
    </source>
</reference>
<comment type="similarity">
    <text evidence="3 15">Belongs to the protein kinase superfamily. KdkA/RfaP family.</text>
</comment>
<proteinExistence type="inferred from homology"/>
<comment type="caution">
    <text evidence="16">The sequence shown here is derived from an EMBL/GenBank/DDBJ whole genome shotgun (WGS) entry which is preliminary data.</text>
</comment>
<keyword evidence="7 15" id="KW-0808">Transferase</keyword>
<keyword evidence="6 15" id="KW-0997">Cell inner membrane</keyword>
<dbReference type="GO" id="GO:0005524">
    <property type="term" value="F:ATP binding"/>
    <property type="evidence" value="ECO:0007669"/>
    <property type="project" value="UniProtKB-UniRule"/>
</dbReference>
<dbReference type="EMBL" id="BMPZ01000004">
    <property type="protein sequence ID" value="GGI81182.1"/>
    <property type="molecule type" value="Genomic_DNA"/>
</dbReference>
<comment type="function">
    <text evidence="15">Catalyzes the ATP-dependent phosphorylation of the 3-deoxy-D-manno-octulosonic acid (Kdo) residue in Kdo-lipid IV(A) at the 4-OH position.</text>
</comment>
<evidence type="ECO:0000256" key="13">
    <source>
        <dbReference type="ARBA" id="ARBA00029511"/>
    </source>
</evidence>
<keyword evidence="10 15" id="KW-0067">ATP-binding</keyword>
<dbReference type="InterPro" id="IPR011009">
    <property type="entry name" value="Kinase-like_dom_sf"/>
</dbReference>
<dbReference type="GO" id="GO:0016773">
    <property type="term" value="F:phosphotransferase activity, alcohol group as acceptor"/>
    <property type="evidence" value="ECO:0007669"/>
    <property type="project" value="UniProtKB-UniRule"/>
</dbReference>
<comment type="subcellular location">
    <subcellularLocation>
        <location evidence="1 15">Cell inner membrane</location>
        <topology evidence="1 15">Peripheral membrane protein</topology>
        <orientation evidence="1 15">Cytoplasmic side</orientation>
    </subcellularLocation>
</comment>
<sequence>MQIKKINQGCIATTKACPAPIEPQWFTHAYWQQREAITGSSRGRYITWFLQYEQQDWVLRHYYRGGLIEKLSKDAYLFTGYHKTRAVAELQLLEQLYDEGFPVPEPVAALVQRSGIHYRADILIKRIHGAQDLVAALMQPLSPDEWQSLGACIAQFHQRGVYHADLNAKNILLAEKQFYLIDFDRGTIKTPQAKWQQSNLDRLLRSFNKEKNKQPQLHFSAENWQDLLKGYRAQMARS</sequence>
<evidence type="ECO:0000256" key="14">
    <source>
        <dbReference type="ARBA" id="ARBA00034417"/>
    </source>
</evidence>
<dbReference type="Proteomes" id="UP000613743">
    <property type="component" value="Unassembled WGS sequence"/>
</dbReference>
<evidence type="ECO:0000256" key="3">
    <source>
        <dbReference type="ARBA" id="ARBA00010327"/>
    </source>
</evidence>
<keyword evidence="8 15" id="KW-0547">Nucleotide-binding</keyword>
<gene>
    <name evidence="15 16" type="primary">kdkA</name>
    <name evidence="16" type="ORF">GCM10009332_18170</name>
</gene>
<evidence type="ECO:0000313" key="16">
    <source>
        <dbReference type="EMBL" id="GGI81182.1"/>
    </source>
</evidence>
<keyword evidence="9 15" id="KW-0418">Kinase</keyword>
<evidence type="ECO:0000256" key="1">
    <source>
        <dbReference type="ARBA" id="ARBA00004515"/>
    </source>
</evidence>
<evidence type="ECO:0000256" key="10">
    <source>
        <dbReference type="ARBA" id="ARBA00022840"/>
    </source>
</evidence>
<dbReference type="GO" id="GO:0009244">
    <property type="term" value="P:lipopolysaccharide core region biosynthetic process"/>
    <property type="evidence" value="ECO:0007669"/>
    <property type="project" value="UniProtKB-UniRule"/>
</dbReference>
<evidence type="ECO:0000256" key="4">
    <source>
        <dbReference type="ARBA" id="ARBA00011988"/>
    </source>
</evidence>
<dbReference type="GO" id="GO:0005886">
    <property type="term" value="C:plasma membrane"/>
    <property type="evidence" value="ECO:0007669"/>
    <property type="project" value="UniProtKB-SubCell"/>
</dbReference>
<evidence type="ECO:0000256" key="11">
    <source>
        <dbReference type="ARBA" id="ARBA00022985"/>
    </source>
</evidence>
<keyword evidence="11 15" id="KW-0448">Lipopolysaccharide biosynthesis</keyword>
<dbReference type="RefSeq" id="WP_188920083.1">
    <property type="nucleotide sequence ID" value="NZ_BMPZ01000004.1"/>
</dbReference>
<evidence type="ECO:0000256" key="12">
    <source>
        <dbReference type="ARBA" id="ARBA00023136"/>
    </source>
</evidence>
<protein>
    <recommendedName>
        <fullName evidence="13 15">3-deoxy-D-manno-octulosonic acid kinase</fullName>
        <shortName evidence="15">Kdo kinase</shortName>
        <ecNumber evidence="4 15">2.7.1.166</ecNumber>
    </recommendedName>
</protein>
<accession>A0A917JQ02</accession>
<dbReference type="Gene3D" id="1.10.510.10">
    <property type="entry name" value="Transferase(Phosphotransferase) domain 1"/>
    <property type="match status" value="1"/>
</dbReference>
<feature type="active site" evidence="15">
    <location>
        <position position="165"/>
    </location>
</feature>
<evidence type="ECO:0000256" key="6">
    <source>
        <dbReference type="ARBA" id="ARBA00022519"/>
    </source>
</evidence>
<evidence type="ECO:0000256" key="15">
    <source>
        <dbReference type="HAMAP-Rule" id="MF_00521"/>
    </source>
</evidence>
<dbReference type="NCBIfam" id="NF002475">
    <property type="entry name" value="PRK01723.1"/>
    <property type="match status" value="1"/>
</dbReference>
<evidence type="ECO:0000256" key="9">
    <source>
        <dbReference type="ARBA" id="ARBA00022777"/>
    </source>
</evidence>